<dbReference type="RefSeq" id="WP_034873188.1">
    <property type="nucleotide sequence ID" value="NZ_JOKG01000001.1"/>
</dbReference>
<organism evidence="2 3">
    <name type="scientific">Endozoicomonas montiporae</name>
    <dbReference type="NCBI Taxonomy" id="1027273"/>
    <lineage>
        <taxon>Bacteria</taxon>
        <taxon>Pseudomonadati</taxon>
        <taxon>Pseudomonadota</taxon>
        <taxon>Gammaproteobacteria</taxon>
        <taxon>Oceanospirillales</taxon>
        <taxon>Endozoicomonadaceae</taxon>
        <taxon>Endozoicomonas</taxon>
    </lineage>
</organism>
<protein>
    <submittedName>
        <fullName evidence="2">Uncharacterized protein</fullName>
    </submittedName>
</protein>
<dbReference type="EMBL" id="JOKG01000001">
    <property type="protein sequence ID" value="KEQ15919.1"/>
    <property type="molecule type" value="Genomic_DNA"/>
</dbReference>
<evidence type="ECO:0000256" key="1">
    <source>
        <dbReference type="SAM" id="MobiDB-lite"/>
    </source>
</evidence>
<dbReference type="AlphaFoldDB" id="A0A081NBU6"/>
<dbReference type="Proteomes" id="UP000028006">
    <property type="component" value="Unassembled WGS sequence"/>
</dbReference>
<comment type="caution">
    <text evidence="2">The sequence shown here is derived from an EMBL/GenBank/DDBJ whole genome shotgun (WGS) entry which is preliminary data.</text>
</comment>
<reference evidence="2 3" key="1">
    <citation type="submission" date="2014-06" db="EMBL/GenBank/DDBJ databases">
        <title>Whole Genome Sequences of Three Symbiotic Endozoicomonas Bacteria.</title>
        <authorList>
            <person name="Neave M.J."/>
            <person name="Apprill A."/>
            <person name="Voolstra C.R."/>
        </authorList>
    </citation>
    <scope>NUCLEOTIDE SEQUENCE [LARGE SCALE GENOMIC DNA]</scope>
    <source>
        <strain evidence="2 3">LMG 24815</strain>
    </source>
</reference>
<name>A0A081NBU6_9GAMM</name>
<proteinExistence type="predicted"/>
<dbReference type="eggNOG" id="ENOG5034CC8">
    <property type="taxonomic scope" value="Bacteria"/>
</dbReference>
<sequence length="168" mass="17518">MGLFNWLTRFFTGERNDTRSHSYSSATDDFPTVNPATGLPMVNGIGSVDVGGNPFGTDLSARYHDELSISHFDNDSLSSSLGSSSINPANGLPMIDGTGSVDVLGNPYGTDSHDSFSSGIGLHDDPFDSFSSGSGLSNDPFDSFSSGSGLSSDPFDSFGGTGSSFDDW</sequence>
<evidence type="ECO:0000313" key="2">
    <source>
        <dbReference type="EMBL" id="KEQ15919.1"/>
    </source>
</evidence>
<accession>A0A081NBU6</accession>
<evidence type="ECO:0000313" key="3">
    <source>
        <dbReference type="Proteomes" id="UP000028006"/>
    </source>
</evidence>
<keyword evidence="3" id="KW-1185">Reference proteome</keyword>
<feature type="compositionally biased region" description="Low complexity" evidence="1">
    <location>
        <begin position="142"/>
        <end position="158"/>
    </location>
</feature>
<feature type="region of interest" description="Disordered" evidence="1">
    <location>
        <begin position="142"/>
        <end position="168"/>
    </location>
</feature>
<gene>
    <name evidence="2" type="ORF">GZ77_05300</name>
</gene>